<comment type="caution">
    <text evidence="16">The sequence shown here is derived from an EMBL/GenBank/DDBJ whole genome shotgun (WGS) entry which is preliminary data.</text>
</comment>
<evidence type="ECO:0000256" key="8">
    <source>
        <dbReference type="ARBA" id="ARBA00023016"/>
    </source>
</evidence>
<evidence type="ECO:0000256" key="2">
    <source>
        <dbReference type="ARBA" id="ARBA00022741"/>
    </source>
</evidence>
<comment type="domain">
    <text evidence="11">The middle region has homology to RecA with ATPase motifs including the RadA KNRFG motif, while the C-terminus is homologous to Lon protease.</text>
</comment>
<dbReference type="InterPro" id="IPR020568">
    <property type="entry name" value="Ribosomal_Su5_D2-typ_SF"/>
</dbReference>
<sequence length="457" mass="49696">MAKKKTKFVCQECGYESAKWMGKCPGCQEWNTMVEEMEAVTKQSSRSYVTSSTTTTKPQPLSQVVGDREPRIDTTIQELNRVLGGGIVPGSLVLVGGDPGIGKSTLLLQLSAKLAEKKEKVLYISGEESVKQTKLRADRLGMIAPELFVLAETDLQFIQHAIEEVEPSLVIIDSIQTVYQDEITSAPGSVAQVRECTAAFMKIAKTKGIAIFIVGHVTKQGSIAGPKLLEHMVDSVLYFEGERHHTYRILRAVKNRFGSTNEMGIFEMKEAGLEEVLNPSEIFLEERSQGAAGSVVVASMEGTRPVLVELQALISPTGYGNPRRMATGIDHNRVSLLMAVLEKRVGLLLQTQDAYLKVAGGVKLDEPAIDLAIALSIASSFKDQPTQSMDAAIGEVGLTGEIRRVSRIDQRVNEAAKLGFKRVIIPEKNLGGWTVPPGIEVVGVPTLERAIEVVLGR</sequence>
<dbReference type="PRINTS" id="PR01874">
    <property type="entry name" value="DNAREPAIRADA"/>
</dbReference>
<dbReference type="Gene3D" id="3.40.50.300">
    <property type="entry name" value="P-loop containing nucleotide triphosphate hydrolases"/>
    <property type="match status" value="1"/>
</dbReference>
<dbReference type="SUPFAM" id="SSF52540">
    <property type="entry name" value="P-loop containing nucleoside triphosphate hydrolases"/>
    <property type="match status" value="1"/>
</dbReference>
<dbReference type="PANTHER" id="PTHR32472:SF10">
    <property type="entry name" value="DNA REPAIR PROTEIN RADA-LIKE PROTEIN"/>
    <property type="match status" value="1"/>
</dbReference>
<keyword evidence="5" id="KW-0378">Hydrolase</keyword>
<dbReference type="InterPro" id="IPR027417">
    <property type="entry name" value="P-loop_NTPase"/>
</dbReference>
<keyword evidence="1 11" id="KW-0479">Metal-binding</keyword>
<dbReference type="Pfam" id="PF18073">
    <property type="entry name" value="Zn_ribbon_LapB"/>
    <property type="match status" value="1"/>
</dbReference>
<evidence type="ECO:0000256" key="6">
    <source>
        <dbReference type="ARBA" id="ARBA00022833"/>
    </source>
</evidence>
<dbReference type="Pfam" id="PF13541">
    <property type="entry name" value="ChlI"/>
    <property type="match status" value="1"/>
</dbReference>
<evidence type="ECO:0000256" key="9">
    <source>
        <dbReference type="ARBA" id="ARBA00023125"/>
    </source>
</evidence>
<dbReference type="EMBL" id="JBCITK010000001">
    <property type="protein sequence ID" value="MEN0641683.1"/>
    <property type="molecule type" value="Genomic_DNA"/>
</dbReference>
<evidence type="ECO:0000256" key="5">
    <source>
        <dbReference type="ARBA" id="ARBA00022801"/>
    </source>
</evidence>
<keyword evidence="9 11" id="KW-0238">DNA-binding</keyword>
<gene>
    <name evidence="11 16" type="primary">radA</name>
    <name evidence="16" type="ORF">MKY91_00690</name>
</gene>
<reference evidence="16 17" key="1">
    <citation type="submission" date="2024-03" db="EMBL/GenBank/DDBJ databases">
        <title>Bacilli Hybrid Assemblies.</title>
        <authorList>
            <person name="Kovac J."/>
        </authorList>
    </citation>
    <scope>NUCLEOTIDE SEQUENCE [LARGE SCALE GENOMIC DNA]</scope>
    <source>
        <strain evidence="16 17">FSL R7-0666</strain>
    </source>
</reference>
<keyword evidence="8 11" id="KW-0346">Stress response</keyword>
<keyword evidence="10 11" id="KW-0234">DNA repair</keyword>
<evidence type="ECO:0000256" key="10">
    <source>
        <dbReference type="ARBA" id="ARBA00023204"/>
    </source>
</evidence>
<dbReference type="PROSITE" id="PS50162">
    <property type="entry name" value="RECA_2"/>
    <property type="match status" value="1"/>
</dbReference>
<evidence type="ECO:0000256" key="11">
    <source>
        <dbReference type="HAMAP-Rule" id="MF_01498"/>
    </source>
</evidence>
<evidence type="ECO:0000313" key="17">
    <source>
        <dbReference type="Proteomes" id="UP001418796"/>
    </source>
</evidence>
<dbReference type="PANTHER" id="PTHR32472">
    <property type="entry name" value="DNA REPAIR PROTEIN RADA"/>
    <property type="match status" value="1"/>
</dbReference>
<evidence type="ECO:0000259" key="15">
    <source>
        <dbReference type="PROSITE" id="PS50162"/>
    </source>
</evidence>
<feature type="short sequence motif" description="RadA KNRFG motif" evidence="11">
    <location>
        <begin position="254"/>
        <end position="258"/>
    </location>
</feature>
<feature type="region of interest" description="Disordered" evidence="14">
    <location>
        <begin position="45"/>
        <end position="66"/>
    </location>
</feature>
<evidence type="ECO:0000256" key="3">
    <source>
        <dbReference type="ARBA" id="ARBA00022763"/>
    </source>
</evidence>
<keyword evidence="4 13" id="KW-0863">Zinc-finger</keyword>
<keyword evidence="6 13" id="KW-0862">Zinc</keyword>
<evidence type="ECO:0000256" key="7">
    <source>
        <dbReference type="ARBA" id="ARBA00022840"/>
    </source>
</evidence>
<dbReference type="NCBIfam" id="TIGR00416">
    <property type="entry name" value="sms"/>
    <property type="match status" value="1"/>
</dbReference>
<dbReference type="InterPro" id="IPR041166">
    <property type="entry name" value="Rubredoxin_2"/>
</dbReference>
<dbReference type="InterPro" id="IPR020588">
    <property type="entry name" value="RecA_ATP-bd"/>
</dbReference>
<evidence type="ECO:0000256" key="4">
    <source>
        <dbReference type="ARBA" id="ARBA00022771"/>
    </source>
</evidence>
<keyword evidence="17" id="KW-1185">Reference proteome</keyword>
<organism evidence="16 17">
    <name type="scientific">Alkalicoccobacillus gibsonii</name>
    <dbReference type="NCBI Taxonomy" id="79881"/>
    <lineage>
        <taxon>Bacteria</taxon>
        <taxon>Bacillati</taxon>
        <taxon>Bacillota</taxon>
        <taxon>Bacilli</taxon>
        <taxon>Bacillales</taxon>
        <taxon>Bacillaceae</taxon>
        <taxon>Alkalicoccobacillus</taxon>
    </lineage>
</organism>
<keyword evidence="7 11" id="KW-0067">ATP-binding</keyword>
<keyword evidence="3 11" id="KW-0227">DNA damage</keyword>
<dbReference type="HAMAP" id="MF_01498">
    <property type="entry name" value="RadA_bact"/>
    <property type="match status" value="1"/>
</dbReference>
<comment type="similarity">
    <text evidence="11 13">Belongs to the RecA family. RadA subfamily.</text>
</comment>
<feature type="region of interest" description="Lon-protease-like" evidence="11">
    <location>
        <begin position="353"/>
        <end position="457"/>
    </location>
</feature>
<proteinExistence type="inferred from homology"/>
<dbReference type="SMART" id="SM00382">
    <property type="entry name" value="AAA"/>
    <property type="match status" value="1"/>
</dbReference>
<keyword evidence="2 11" id="KW-0547">Nucleotide-binding</keyword>
<dbReference type="Gene3D" id="3.30.230.10">
    <property type="match status" value="1"/>
</dbReference>
<feature type="domain" description="RecA family profile 1" evidence="15">
    <location>
        <begin position="68"/>
        <end position="217"/>
    </location>
</feature>
<evidence type="ECO:0000256" key="1">
    <source>
        <dbReference type="ARBA" id="ARBA00022723"/>
    </source>
</evidence>
<dbReference type="RefSeq" id="WP_203090861.1">
    <property type="nucleotide sequence ID" value="NZ_JAEUZA010000008.1"/>
</dbReference>
<dbReference type="InterPro" id="IPR014721">
    <property type="entry name" value="Ribsml_uS5_D2-typ_fold_subgr"/>
</dbReference>
<protein>
    <recommendedName>
        <fullName evidence="11 12">DNA repair protein RadA</fullName>
    </recommendedName>
</protein>
<name>A0ABU9VCX9_9BACI</name>
<feature type="binding site" evidence="11">
    <location>
        <begin position="97"/>
        <end position="104"/>
    </location>
    <ligand>
        <name>ATP</name>
        <dbReference type="ChEBI" id="CHEBI:30616"/>
    </ligand>
</feature>
<evidence type="ECO:0000256" key="13">
    <source>
        <dbReference type="RuleBase" id="RU003555"/>
    </source>
</evidence>
<comment type="function">
    <text evidence="13">DNA-dependent ATPase involved in processing of recombination intermediates, plays a role in repairing DNA breaks. Stimulates the branch migration of RecA-mediated strand transfer reactions, allowing the 3' invading strand to extend heteroduplex DNA faster. Binds ssDNA in the presence of ADP but not other nucleotides, has ATPase activity that is stimulated by ssDNA and various branched DNA structures, but inhibited by SSB. Does not have RecA's homology-searching function.</text>
</comment>
<evidence type="ECO:0000313" key="16">
    <source>
        <dbReference type="EMBL" id="MEN0641683.1"/>
    </source>
</evidence>
<evidence type="ECO:0000256" key="14">
    <source>
        <dbReference type="SAM" id="MobiDB-lite"/>
    </source>
</evidence>
<dbReference type="Proteomes" id="UP001418796">
    <property type="component" value="Unassembled WGS sequence"/>
</dbReference>
<dbReference type="Pfam" id="PF13481">
    <property type="entry name" value="AAA_25"/>
    <property type="match status" value="1"/>
</dbReference>
<accession>A0ABU9VCX9</accession>
<dbReference type="SUPFAM" id="SSF54211">
    <property type="entry name" value="Ribosomal protein S5 domain 2-like"/>
    <property type="match status" value="1"/>
</dbReference>
<dbReference type="CDD" id="cd01121">
    <property type="entry name" value="RadA_SMS_N"/>
    <property type="match status" value="1"/>
</dbReference>
<dbReference type="InterPro" id="IPR004504">
    <property type="entry name" value="DNA_repair_RadA"/>
</dbReference>
<comment type="function">
    <text evidence="11">Plays a role in repairing double-strand DNA breaks, probably involving stabilizing or processing branched DNA or blocked replication forks.</text>
</comment>
<dbReference type="InterPro" id="IPR003593">
    <property type="entry name" value="AAA+_ATPase"/>
</dbReference>
<evidence type="ECO:0000256" key="12">
    <source>
        <dbReference type="NCBIfam" id="TIGR00416"/>
    </source>
</evidence>
<feature type="compositionally biased region" description="Low complexity" evidence="14">
    <location>
        <begin position="45"/>
        <end position="56"/>
    </location>
</feature>